<dbReference type="GO" id="GO:0016887">
    <property type="term" value="F:ATP hydrolysis activity"/>
    <property type="evidence" value="ECO:0007669"/>
    <property type="project" value="InterPro"/>
</dbReference>
<comment type="similarity">
    <text evidence="1">Belongs to the ABC transporter superfamily.</text>
</comment>
<dbReference type="PANTHER" id="PTHR42711">
    <property type="entry name" value="ABC TRANSPORTER ATP-BINDING PROTEIN"/>
    <property type="match status" value="1"/>
</dbReference>
<keyword evidence="4" id="KW-0067">ATP-binding</keyword>
<gene>
    <name evidence="6" type="ORF">Thewi_1562</name>
</gene>
<dbReference type="Pfam" id="PF00005">
    <property type="entry name" value="ABC_tran"/>
    <property type="match status" value="1"/>
</dbReference>
<keyword evidence="3" id="KW-0547">Nucleotide-binding</keyword>
<reference evidence="6 7" key="1">
    <citation type="submission" date="2011-08" db="EMBL/GenBank/DDBJ databases">
        <title>Complete sequence of Thermoanaerobacter wiegelii Rt8.B1.</title>
        <authorList>
            <consortium name="US DOE Joint Genome Institute"/>
            <person name="Lucas S."/>
            <person name="Han J."/>
            <person name="Lapidus A."/>
            <person name="Cheng J.-F."/>
            <person name="Goodwin L."/>
            <person name="Pitluck S."/>
            <person name="Peters L."/>
            <person name="Mikhailova N."/>
            <person name="Zeytun A."/>
            <person name="Daligault H."/>
            <person name="Detter J.C."/>
            <person name="Han C."/>
            <person name="Tapia R."/>
            <person name="Land M."/>
            <person name="Hauser L."/>
            <person name="Kyrpides N."/>
            <person name="Ivanova N."/>
            <person name="Pagani I."/>
            <person name="Hemme C."/>
            <person name="Woyke T."/>
        </authorList>
    </citation>
    <scope>NUCLEOTIDE SEQUENCE [LARGE SCALE GENOMIC DNA]</scope>
    <source>
        <strain evidence="6 7">Rt8.B1</strain>
    </source>
</reference>
<dbReference type="GO" id="GO:0005524">
    <property type="term" value="F:ATP binding"/>
    <property type="evidence" value="ECO:0007669"/>
    <property type="project" value="UniProtKB-KW"/>
</dbReference>
<dbReference type="PANTHER" id="PTHR42711:SF5">
    <property type="entry name" value="ABC TRANSPORTER ATP-BINDING PROTEIN NATA"/>
    <property type="match status" value="1"/>
</dbReference>
<name>G2MT79_9THEO</name>
<organism evidence="6 7">
    <name type="scientific">Thermoanaerobacter wiegelii Rt8.B1</name>
    <dbReference type="NCBI Taxonomy" id="697303"/>
    <lineage>
        <taxon>Bacteria</taxon>
        <taxon>Bacillati</taxon>
        <taxon>Bacillota</taxon>
        <taxon>Clostridia</taxon>
        <taxon>Thermoanaerobacterales</taxon>
        <taxon>Thermoanaerobacteraceae</taxon>
        <taxon>Thermoanaerobacter</taxon>
    </lineage>
</organism>
<dbReference type="InterPro" id="IPR027417">
    <property type="entry name" value="P-loop_NTPase"/>
</dbReference>
<keyword evidence="2" id="KW-0813">Transport</keyword>
<sequence length="266" mass="29627">MPFSVEVKNLRKLFGKYEAVAGISFTINEGEVFGLLGPNGAGKTTTIRMITTLLLPTSGEIKIEGINVIKNGGYIRNLIGYVPQALSADSTLTGYENLLIVAKLLCLPKKEREERINHILDILNLSEAANRIVKEYSGGMVRKLEIGQALIHRPKLLILDEPTVGLDPVARRNVWEVLEALKKETGLTILITTHYMEEAEAMCDRVAIMNKGRIAALGTPEELKVMTGNKEATLEDVFTFFTGNRLESGGNFNELRQVRRRIQRFD</sequence>
<dbReference type="AlphaFoldDB" id="G2MT79"/>
<evidence type="ECO:0000256" key="4">
    <source>
        <dbReference type="ARBA" id="ARBA00022840"/>
    </source>
</evidence>
<protein>
    <submittedName>
        <fullName evidence="6">ABC transporter related protein</fullName>
    </submittedName>
</protein>
<dbReference type="InterPro" id="IPR003439">
    <property type="entry name" value="ABC_transporter-like_ATP-bd"/>
</dbReference>
<dbReference type="HOGENOM" id="CLU_000604_1_2_9"/>
<dbReference type="eggNOG" id="COG1131">
    <property type="taxonomic scope" value="Bacteria"/>
</dbReference>
<evidence type="ECO:0000313" key="7">
    <source>
        <dbReference type="Proteomes" id="UP000008276"/>
    </source>
</evidence>
<dbReference type="SUPFAM" id="SSF52540">
    <property type="entry name" value="P-loop containing nucleoside triphosphate hydrolases"/>
    <property type="match status" value="1"/>
</dbReference>
<feature type="domain" description="ABC transporter" evidence="5">
    <location>
        <begin position="5"/>
        <end position="236"/>
    </location>
</feature>
<dbReference type="PROSITE" id="PS50893">
    <property type="entry name" value="ABC_TRANSPORTER_2"/>
    <property type="match status" value="1"/>
</dbReference>
<evidence type="ECO:0000256" key="3">
    <source>
        <dbReference type="ARBA" id="ARBA00022741"/>
    </source>
</evidence>
<evidence type="ECO:0000256" key="2">
    <source>
        <dbReference type="ARBA" id="ARBA00022448"/>
    </source>
</evidence>
<dbReference type="STRING" id="697303.Thewi_1562"/>
<dbReference type="InterPro" id="IPR003593">
    <property type="entry name" value="AAA+_ATPase"/>
</dbReference>
<accession>G2MT79</accession>
<dbReference type="InterPro" id="IPR050763">
    <property type="entry name" value="ABC_transporter_ATP-binding"/>
</dbReference>
<dbReference type="RefSeq" id="WP_014063028.1">
    <property type="nucleotide sequence ID" value="NC_015958.1"/>
</dbReference>
<proteinExistence type="inferred from homology"/>
<evidence type="ECO:0000313" key="6">
    <source>
        <dbReference type="EMBL" id="AEM78971.1"/>
    </source>
</evidence>
<evidence type="ECO:0000256" key="1">
    <source>
        <dbReference type="ARBA" id="ARBA00005417"/>
    </source>
</evidence>
<dbReference type="Proteomes" id="UP000008276">
    <property type="component" value="Chromosome"/>
</dbReference>
<keyword evidence="7" id="KW-1185">Reference proteome</keyword>
<dbReference type="Gene3D" id="3.40.50.300">
    <property type="entry name" value="P-loop containing nucleotide triphosphate hydrolases"/>
    <property type="match status" value="1"/>
</dbReference>
<dbReference type="KEGG" id="twi:Thewi_1562"/>
<evidence type="ECO:0000259" key="5">
    <source>
        <dbReference type="PROSITE" id="PS50893"/>
    </source>
</evidence>
<dbReference type="EMBL" id="CP002991">
    <property type="protein sequence ID" value="AEM78971.1"/>
    <property type="molecule type" value="Genomic_DNA"/>
</dbReference>
<dbReference type="SMART" id="SM00382">
    <property type="entry name" value="AAA"/>
    <property type="match status" value="1"/>
</dbReference>